<protein>
    <submittedName>
        <fullName evidence="1">Thiamine pyrophosphokinase</fullName>
    </submittedName>
</protein>
<accession>A0A1H7SLD8</accession>
<keyword evidence="2" id="KW-1185">Reference proteome</keyword>
<keyword evidence="1" id="KW-0418">Kinase</keyword>
<dbReference type="AlphaFoldDB" id="A0A1H7SLD8"/>
<dbReference type="OrthoDB" id="1132102at2"/>
<sequence>MSSHHIVKEKQEPALIVSDVEALDAELFGQLLEWTPTIIANESSAIKLAEQGLNIDIIVSHHETFTQQDNVTLIYQEGSSFIDTALNFLVRQGYPAVNILSSDLSPAKLSPYLDLINIVIFQDGKKIYAIRSGFNKWATANEIIDSYASKPISTKGLMKINLHQYKTQQDGLYEIYFDEPRIFIAEKINF</sequence>
<dbReference type="Proteomes" id="UP000199421">
    <property type="component" value="Unassembled WGS sequence"/>
</dbReference>
<proteinExistence type="predicted"/>
<reference evidence="2" key="1">
    <citation type="submission" date="2016-10" db="EMBL/GenBank/DDBJ databases">
        <authorList>
            <person name="Varghese N."/>
            <person name="Submissions S."/>
        </authorList>
    </citation>
    <scope>NUCLEOTIDE SEQUENCE [LARGE SCALE GENOMIC DNA]</scope>
    <source>
        <strain evidence="2">DSM 18733</strain>
    </source>
</reference>
<dbReference type="STRING" id="407022.SAMN05661044_03276"/>
<evidence type="ECO:0000313" key="2">
    <source>
        <dbReference type="Proteomes" id="UP000199421"/>
    </source>
</evidence>
<name>A0A1H7SLD8_OLID1</name>
<dbReference type="EMBL" id="FOAF01000003">
    <property type="protein sequence ID" value="SEL73278.1"/>
    <property type="molecule type" value="Genomic_DNA"/>
</dbReference>
<evidence type="ECO:0000313" key="1">
    <source>
        <dbReference type="EMBL" id="SEL73278.1"/>
    </source>
</evidence>
<dbReference type="RefSeq" id="WP_093326412.1">
    <property type="nucleotide sequence ID" value="NZ_FOAF01000003.1"/>
</dbReference>
<keyword evidence="1" id="KW-0808">Transferase</keyword>
<gene>
    <name evidence="1" type="ORF">SAMN05661044_03276</name>
</gene>
<organism evidence="1 2">
    <name type="scientific">Olivibacter domesticus</name>
    <name type="common">Pseudosphingobacterium domesticum</name>
    <dbReference type="NCBI Taxonomy" id="407022"/>
    <lineage>
        <taxon>Bacteria</taxon>
        <taxon>Pseudomonadati</taxon>
        <taxon>Bacteroidota</taxon>
        <taxon>Sphingobacteriia</taxon>
        <taxon>Sphingobacteriales</taxon>
        <taxon>Sphingobacteriaceae</taxon>
        <taxon>Olivibacter</taxon>
    </lineage>
</organism>
<dbReference type="GO" id="GO:0016301">
    <property type="term" value="F:kinase activity"/>
    <property type="evidence" value="ECO:0007669"/>
    <property type="project" value="UniProtKB-KW"/>
</dbReference>